<dbReference type="Proteomes" id="UP000821837">
    <property type="component" value="Unassembled WGS sequence"/>
</dbReference>
<dbReference type="Pfam" id="PF00179">
    <property type="entry name" value="UQ_con"/>
    <property type="match status" value="1"/>
</dbReference>
<dbReference type="Gene3D" id="3.10.110.10">
    <property type="entry name" value="Ubiquitin Conjugating Enzyme"/>
    <property type="match status" value="1"/>
</dbReference>
<proteinExistence type="predicted"/>
<dbReference type="EMBL" id="JABSTV010001253">
    <property type="protein sequence ID" value="KAH7943634.1"/>
    <property type="molecule type" value="Genomic_DNA"/>
</dbReference>
<protein>
    <recommendedName>
        <fullName evidence="1">UBC core domain-containing protein</fullName>
    </recommendedName>
</protein>
<reference evidence="2" key="1">
    <citation type="journal article" date="2020" name="Cell">
        <title>Large-Scale Comparative Analyses of Tick Genomes Elucidate Their Genetic Diversity and Vector Capacities.</title>
        <authorList>
            <consortium name="Tick Genome and Microbiome Consortium (TIGMIC)"/>
            <person name="Jia N."/>
            <person name="Wang J."/>
            <person name="Shi W."/>
            <person name="Du L."/>
            <person name="Sun Y."/>
            <person name="Zhan W."/>
            <person name="Jiang J.F."/>
            <person name="Wang Q."/>
            <person name="Zhang B."/>
            <person name="Ji P."/>
            <person name="Bell-Sakyi L."/>
            <person name="Cui X.M."/>
            <person name="Yuan T.T."/>
            <person name="Jiang B.G."/>
            <person name="Yang W.F."/>
            <person name="Lam T.T."/>
            <person name="Chang Q.C."/>
            <person name="Ding S.J."/>
            <person name="Wang X.J."/>
            <person name="Zhu J.G."/>
            <person name="Ruan X.D."/>
            <person name="Zhao L."/>
            <person name="Wei J.T."/>
            <person name="Ye R.Z."/>
            <person name="Que T.C."/>
            <person name="Du C.H."/>
            <person name="Zhou Y.H."/>
            <person name="Cheng J.X."/>
            <person name="Dai P.F."/>
            <person name="Guo W.B."/>
            <person name="Han X.H."/>
            <person name="Huang E.J."/>
            <person name="Li L.F."/>
            <person name="Wei W."/>
            <person name="Gao Y.C."/>
            <person name="Liu J.Z."/>
            <person name="Shao H.Z."/>
            <person name="Wang X."/>
            <person name="Wang C.C."/>
            <person name="Yang T.C."/>
            <person name="Huo Q.B."/>
            <person name="Li W."/>
            <person name="Chen H.Y."/>
            <person name="Chen S.E."/>
            <person name="Zhou L.G."/>
            <person name="Ni X.B."/>
            <person name="Tian J.H."/>
            <person name="Sheng Y."/>
            <person name="Liu T."/>
            <person name="Pan Y.S."/>
            <person name="Xia L.Y."/>
            <person name="Li J."/>
            <person name="Zhao F."/>
            <person name="Cao W.C."/>
        </authorList>
    </citation>
    <scope>NUCLEOTIDE SEQUENCE</scope>
    <source>
        <strain evidence="2">Rsan-2018</strain>
    </source>
</reference>
<dbReference type="PROSITE" id="PS50127">
    <property type="entry name" value="UBC_2"/>
    <property type="match status" value="1"/>
</dbReference>
<name>A0A9D4PIT3_RHISA</name>
<feature type="domain" description="UBC core" evidence="1">
    <location>
        <begin position="4"/>
        <end position="178"/>
    </location>
</feature>
<organism evidence="2 3">
    <name type="scientific">Rhipicephalus sanguineus</name>
    <name type="common">Brown dog tick</name>
    <name type="synonym">Ixodes sanguineus</name>
    <dbReference type="NCBI Taxonomy" id="34632"/>
    <lineage>
        <taxon>Eukaryota</taxon>
        <taxon>Metazoa</taxon>
        <taxon>Ecdysozoa</taxon>
        <taxon>Arthropoda</taxon>
        <taxon>Chelicerata</taxon>
        <taxon>Arachnida</taxon>
        <taxon>Acari</taxon>
        <taxon>Parasitiformes</taxon>
        <taxon>Ixodida</taxon>
        <taxon>Ixodoidea</taxon>
        <taxon>Ixodidae</taxon>
        <taxon>Rhipicephalinae</taxon>
        <taxon>Rhipicephalus</taxon>
        <taxon>Rhipicephalus</taxon>
    </lineage>
</organism>
<reference evidence="2" key="2">
    <citation type="submission" date="2021-09" db="EMBL/GenBank/DDBJ databases">
        <authorList>
            <person name="Jia N."/>
            <person name="Wang J."/>
            <person name="Shi W."/>
            <person name="Du L."/>
            <person name="Sun Y."/>
            <person name="Zhan W."/>
            <person name="Jiang J."/>
            <person name="Wang Q."/>
            <person name="Zhang B."/>
            <person name="Ji P."/>
            <person name="Sakyi L.B."/>
            <person name="Cui X."/>
            <person name="Yuan T."/>
            <person name="Jiang B."/>
            <person name="Yang W."/>
            <person name="Lam T.T.-Y."/>
            <person name="Chang Q."/>
            <person name="Ding S."/>
            <person name="Wang X."/>
            <person name="Zhu J."/>
            <person name="Ruan X."/>
            <person name="Zhao L."/>
            <person name="Wei J."/>
            <person name="Que T."/>
            <person name="Du C."/>
            <person name="Cheng J."/>
            <person name="Dai P."/>
            <person name="Han X."/>
            <person name="Huang E."/>
            <person name="Gao Y."/>
            <person name="Liu J."/>
            <person name="Shao H."/>
            <person name="Ye R."/>
            <person name="Li L."/>
            <person name="Wei W."/>
            <person name="Wang X."/>
            <person name="Wang C."/>
            <person name="Huo Q."/>
            <person name="Li W."/>
            <person name="Guo W."/>
            <person name="Chen H."/>
            <person name="Chen S."/>
            <person name="Zhou L."/>
            <person name="Zhou L."/>
            <person name="Ni X."/>
            <person name="Tian J."/>
            <person name="Zhou Y."/>
            <person name="Sheng Y."/>
            <person name="Liu T."/>
            <person name="Pan Y."/>
            <person name="Xia L."/>
            <person name="Li J."/>
            <person name="Zhao F."/>
            <person name="Cao W."/>
        </authorList>
    </citation>
    <scope>NUCLEOTIDE SEQUENCE</scope>
    <source>
        <strain evidence="2">Rsan-2018</strain>
        <tissue evidence="2">Larvae</tissue>
    </source>
</reference>
<accession>A0A9D4PIT3</accession>
<dbReference type="InterPro" id="IPR000608">
    <property type="entry name" value="UBC"/>
</dbReference>
<comment type="caution">
    <text evidence="2">The sequence shown here is derived from an EMBL/GenBank/DDBJ whole genome shotgun (WGS) entry which is preliminary data.</text>
</comment>
<evidence type="ECO:0000259" key="1">
    <source>
        <dbReference type="PROSITE" id="PS50127"/>
    </source>
</evidence>
<dbReference type="AlphaFoldDB" id="A0A9D4PIT3"/>
<dbReference type="CDD" id="cd00195">
    <property type="entry name" value="UBCc_UEV"/>
    <property type="match status" value="1"/>
</dbReference>
<evidence type="ECO:0000313" key="2">
    <source>
        <dbReference type="EMBL" id="KAH7943634.1"/>
    </source>
</evidence>
<dbReference type="VEuPathDB" id="VectorBase:RSAN_057617"/>
<dbReference type="SUPFAM" id="SSF54495">
    <property type="entry name" value="UBC-like"/>
    <property type="match status" value="1"/>
</dbReference>
<evidence type="ECO:0000313" key="3">
    <source>
        <dbReference type="Proteomes" id="UP000821837"/>
    </source>
</evidence>
<sequence length="223" mass="25326">MDQPQYTRLFDIRNAWSFHPSWRQEATSRSLARIMHDIYELHLAKPQCVLFEPEEVDVSKNTPYANAMLYFLLKIPKNYPQQPPRVSSLPSVSTPLCIHPRVSADGLVRMDITGTGAAVASWSPETDSLRSVANELRVLLRSMNQGDFVLPDEDWFDAVVKHETLRLGVCGVVDECMKQDNAVPTNLRKQLLANFLYRGVHYLQAAFELAQLNGEILWNVIGD</sequence>
<keyword evidence="3" id="KW-1185">Reference proteome</keyword>
<dbReference type="InterPro" id="IPR016135">
    <property type="entry name" value="UBQ-conjugating_enzyme/RWD"/>
</dbReference>
<gene>
    <name evidence="2" type="ORF">HPB52_009638</name>
</gene>